<dbReference type="SUPFAM" id="SSF55083">
    <property type="entry name" value="6-hydroxymethyl-7,8-dihydropterin pyrophosphokinase, HPPK"/>
    <property type="match status" value="1"/>
</dbReference>
<evidence type="ECO:0000256" key="1">
    <source>
        <dbReference type="ARBA" id="ARBA00005051"/>
    </source>
</evidence>
<keyword evidence="9" id="KW-0289">Folate biosynthesis</keyword>
<evidence type="ECO:0000256" key="7">
    <source>
        <dbReference type="ARBA" id="ARBA00022777"/>
    </source>
</evidence>
<organism evidence="14 15">
    <name type="scientific">Algimonas porphyrae</name>
    <dbReference type="NCBI Taxonomy" id="1128113"/>
    <lineage>
        <taxon>Bacteria</taxon>
        <taxon>Pseudomonadati</taxon>
        <taxon>Pseudomonadota</taxon>
        <taxon>Alphaproteobacteria</taxon>
        <taxon>Maricaulales</taxon>
        <taxon>Robiginitomaculaceae</taxon>
        <taxon>Algimonas</taxon>
    </lineage>
</organism>
<comment type="pathway">
    <text evidence="1">Cofactor biosynthesis; tetrahydrofolate biosynthesis; 2-amino-4-hydroxy-6-hydroxymethyl-7,8-dihydropteridine diphosphate from 7,8-dihydroneopterin triphosphate: step 4/4.</text>
</comment>
<reference evidence="14" key="2">
    <citation type="submission" date="2023-01" db="EMBL/GenBank/DDBJ databases">
        <title>Draft genome sequence of Algimonas porphyrae strain NBRC 108216.</title>
        <authorList>
            <person name="Sun Q."/>
            <person name="Mori K."/>
        </authorList>
    </citation>
    <scope>NUCLEOTIDE SEQUENCE</scope>
    <source>
        <strain evidence="14">NBRC 108216</strain>
    </source>
</reference>
<dbReference type="RefSeq" id="WP_284370190.1">
    <property type="nucleotide sequence ID" value="NZ_BSNJ01000002.1"/>
</dbReference>
<keyword evidence="6" id="KW-0547">Nucleotide-binding</keyword>
<evidence type="ECO:0000256" key="12">
    <source>
        <dbReference type="ARBA" id="ARBA00033413"/>
    </source>
</evidence>
<comment type="similarity">
    <text evidence="2">Belongs to the HPPK family.</text>
</comment>
<dbReference type="Gene3D" id="3.30.70.560">
    <property type="entry name" value="7,8-Dihydro-6-hydroxymethylpterin-pyrophosphokinase HPPK"/>
    <property type="match status" value="1"/>
</dbReference>
<evidence type="ECO:0000256" key="2">
    <source>
        <dbReference type="ARBA" id="ARBA00005810"/>
    </source>
</evidence>
<evidence type="ECO:0000256" key="8">
    <source>
        <dbReference type="ARBA" id="ARBA00022840"/>
    </source>
</evidence>
<keyword evidence="8" id="KW-0067">ATP-binding</keyword>
<dbReference type="EMBL" id="BSNJ01000002">
    <property type="protein sequence ID" value="GLQ20011.1"/>
    <property type="molecule type" value="Genomic_DNA"/>
</dbReference>
<dbReference type="NCBIfam" id="TIGR01498">
    <property type="entry name" value="folK"/>
    <property type="match status" value="1"/>
</dbReference>
<gene>
    <name evidence="14" type="ORF">GCM10007854_09660</name>
</gene>
<dbReference type="PANTHER" id="PTHR43071">
    <property type="entry name" value="2-AMINO-4-HYDROXY-6-HYDROXYMETHYLDIHYDROPTERIDINE PYROPHOSPHOKINASE"/>
    <property type="match status" value="1"/>
</dbReference>
<dbReference type="Pfam" id="PF01288">
    <property type="entry name" value="HPPK"/>
    <property type="match status" value="1"/>
</dbReference>
<dbReference type="InterPro" id="IPR035907">
    <property type="entry name" value="Hppk_sf"/>
</dbReference>
<proteinExistence type="inferred from homology"/>
<keyword evidence="7" id="KW-0418">Kinase</keyword>
<evidence type="ECO:0000256" key="10">
    <source>
        <dbReference type="ARBA" id="ARBA00029409"/>
    </source>
</evidence>
<keyword evidence="5" id="KW-0808">Transferase</keyword>
<evidence type="ECO:0000313" key="15">
    <source>
        <dbReference type="Proteomes" id="UP001161390"/>
    </source>
</evidence>
<feature type="domain" description="7,8-dihydro-6-hydroxymethylpterin-pyrophosphokinase" evidence="13">
    <location>
        <begin position="5"/>
        <end position="132"/>
    </location>
</feature>
<dbReference type="EC" id="2.7.6.3" evidence="3"/>
<evidence type="ECO:0000259" key="13">
    <source>
        <dbReference type="Pfam" id="PF01288"/>
    </source>
</evidence>
<accession>A0ABQ5UXS3</accession>
<dbReference type="CDD" id="cd00483">
    <property type="entry name" value="HPPK"/>
    <property type="match status" value="1"/>
</dbReference>
<evidence type="ECO:0000256" key="3">
    <source>
        <dbReference type="ARBA" id="ARBA00013253"/>
    </source>
</evidence>
<evidence type="ECO:0000256" key="6">
    <source>
        <dbReference type="ARBA" id="ARBA00022741"/>
    </source>
</evidence>
<evidence type="ECO:0000313" key="14">
    <source>
        <dbReference type="EMBL" id="GLQ20011.1"/>
    </source>
</evidence>
<evidence type="ECO:0000256" key="4">
    <source>
        <dbReference type="ARBA" id="ARBA00016218"/>
    </source>
</evidence>
<evidence type="ECO:0000256" key="9">
    <source>
        <dbReference type="ARBA" id="ARBA00022909"/>
    </source>
</evidence>
<comment type="function">
    <text evidence="10">Catalyzes the transfer of pyrophosphate from adenosine triphosphate (ATP) to 6-hydroxymethyl-7,8-dihydropterin, an enzymatic step in folate biosynthesis pathway.</text>
</comment>
<dbReference type="Proteomes" id="UP001161390">
    <property type="component" value="Unassembled WGS sequence"/>
</dbReference>
<keyword evidence="15" id="KW-1185">Reference proteome</keyword>
<name>A0ABQ5UXS3_9PROT</name>
<reference evidence="14" key="1">
    <citation type="journal article" date="2014" name="Int. J. Syst. Evol. Microbiol.">
        <title>Complete genome of a new Firmicutes species belonging to the dominant human colonic microbiota ('Ruminococcus bicirculans') reveals two chromosomes and a selective capacity to utilize plant glucans.</title>
        <authorList>
            <consortium name="NISC Comparative Sequencing Program"/>
            <person name="Wegmann U."/>
            <person name="Louis P."/>
            <person name="Goesmann A."/>
            <person name="Henrissat B."/>
            <person name="Duncan S.H."/>
            <person name="Flint H.J."/>
        </authorList>
    </citation>
    <scope>NUCLEOTIDE SEQUENCE</scope>
    <source>
        <strain evidence="14">NBRC 108216</strain>
    </source>
</reference>
<protein>
    <recommendedName>
        <fullName evidence="4">2-amino-4-hydroxy-6-hydroxymethyldihydropteridine pyrophosphokinase</fullName>
        <ecNumber evidence="3">2.7.6.3</ecNumber>
    </recommendedName>
    <alternativeName>
        <fullName evidence="11">6-hydroxymethyl-7,8-dihydropterin pyrophosphokinase</fullName>
    </alternativeName>
    <alternativeName>
        <fullName evidence="12">7,8-dihydro-6-hydroxymethylpterin-pyrophosphokinase</fullName>
    </alternativeName>
</protein>
<dbReference type="InterPro" id="IPR000550">
    <property type="entry name" value="Hppk"/>
</dbReference>
<dbReference type="PANTHER" id="PTHR43071:SF1">
    <property type="entry name" value="2-AMINO-4-HYDROXY-6-HYDROXYMETHYLDIHYDROPTERIDINE PYROPHOSPHOKINASE"/>
    <property type="match status" value="1"/>
</dbReference>
<evidence type="ECO:0000256" key="5">
    <source>
        <dbReference type="ARBA" id="ARBA00022679"/>
    </source>
</evidence>
<comment type="caution">
    <text evidence="14">The sequence shown here is derived from an EMBL/GenBank/DDBJ whole genome shotgun (WGS) entry which is preliminary data.</text>
</comment>
<evidence type="ECO:0000256" key="11">
    <source>
        <dbReference type="ARBA" id="ARBA00029766"/>
    </source>
</evidence>
<sequence length="153" mass="16825">MNRAYIAFGANLSNPRETLMRCVEALAEAGVIVDRLSNLCQSRAWPPGQDAPDYLNAVMAVQTGLSPEQLMHLLLRIETALGRVRSVQNAPRVCDLDLIDYASRISDDPDCRLPHPRMSNRAFVLLPLAEVADPSWRHPRSGATLAALIDALP</sequence>